<dbReference type="RefSeq" id="WP_063950857.1">
    <property type="nucleotide sequence ID" value="NZ_CP072308.1"/>
</dbReference>
<evidence type="ECO:0000313" key="2">
    <source>
        <dbReference type="Proteomes" id="UP000077098"/>
    </source>
</evidence>
<comment type="caution">
    <text evidence="1">The sequence shown here is derived from an EMBL/GenBank/DDBJ whole genome shotgun (WGS) entry which is preliminary data.</text>
</comment>
<dbReference type="InterPro" id="IPR011473">
    <property type="entry name" value="DUF1579"/>
</dbReference>
<organism evidence="1 2">
    <name type="scientific">Agrobacterium tumefaciens</name>
    <dbReference type="NCBI Taxonomy" id="358"/>
    <lineage>
        <taxon>Bacteria</taxon>
        <taxon>Pseudomonadati</taxon>
        <taxon>Pseudomonadota</taxon>
        <taxon>Alphaproteobacteria</taxon>
        <taxon>Hyphomicrobiales</taxon>
        <taxon>Rhizobiaceae</taxon>
        <taxon>Rhizobium/Agrobacterium group</taxon>
        <taxon>Agrobacterium</taxon>
        <taxon>Agrobacterium tumefaciens complex</taxon>
    </lineage>
</organism>
<dbReference type="EMBL" id="LXPS01000038">
    <property type="protein sequence ID" value="OAE38219.1"/>
    <property type="molecule type" value="Genomic_DNA"/>
</dbReference>
<protein>
    <submittedName>
        <fullName evidence="1">ABC transporter permease</fullName>
    </submittedName>
</protein>
<dbReference type="Proteomes" id="UP000077098">
    <property type="component" value="Unassembled WGS sequence"/>
</dbReference>
<proteinExistence type="predicted"/>
<accession>A0A176WZP6</accession>
<reference evidence="1 2" key="1">
    <citation type="submission" date="2016-05" db="EMBL/GenBank/DDBJ databases">
        <authorList>
            <person name="Lavstsen T."/>
            <person name="Jespersen J.S."/>
        </authorList>
    </citation>
    <scope>NUCLEOTIDE SEQUENCE [LARGE SCALE GENOMIC DNA]</scope>
    <source>
        <strain evidence="1 2">KCJ1736</strain>
    </source>
</reference>
<dbReference type="Pfam" id="PF07617">
    <property type="entry name" value="DUF1579"/>
    <property type="match status" value="1"/>
</dbReference>
<evidence type="ECO:0000313" key="1">
    <source>
        <dbReference type="EMBL" id="OAE38219.1"/>
    </source>
</evidence>
<sequence>MEMPNAKPQQEHAFLNRIVGDWIMTASSGHEAYDPNDPEQLFSEKVRSIGGLWIIGEGTGKMPDGSRMTAVITVGFDPVKGNFVGTWVGSMMSNLWVYRGWLEEDGKTLTLEAEGPAFDGSDRIDTYRDVLVLHDDNHRSFSGSVRQPDGTFKTFMTSEFRRKA</sequence>
<gene>
    <name evidence="1" type="ORF">A7J57_17155</name>
</gene>
<name>A0A176WZP6_AGRTU</name>
<dbReference type="AlphaFoldDB" id="A0A176WZP6"/>